<dbReference type="InterPro" id="IPR002782">
    <property type="entry name" value="Mut7-C_RNAse_dom"/>
</dbReference>
<dbReference type="Proteomes" id="UP001596201">
    <property type="component" value="Unassembled WGS sequence"/>
</dbReference>
<accession>A0ABD5RAR8</accession>
<dbReference type="PANTHER" id="PTHR39081:SF1">
    <property type="entry name" value="MUT7-C RNASE DOMAIN-CONTAINING PROTEIN"/>
    <property type="match status" value="1"/>
</dbReference>
<sequence>MADEAPRSSPTDSRLLLDVMLGKLASYLRMCGYDAAYALDRDAEADDRLLALASEENRRLLTRDHQLARRADRDTAAGSVLLQTRDVTDQLRELREAGFTLELDSEPARCGRCNGPVAELADHDERPAYAPDTTQDGDPMRVWRCRDCGQCFWKGSHWTRVSETLSGL</sequence>
<feature type="domain" description="Mut7-C RNAse" evidence="1">
    <location>
        <begin position="14"/>
        <end position="164"/>
    </location>
</feature>
<proteinExistence type="predicted"/>
<keyword evidence="3" id="KW-1185">Reference proteome</keyword>
<protein>
    <submittedName>
        <fullName evidence="2">Mut7-C RNAse domain-containing protein</fullName>
    </submittedName>
</protein>
<reference evidence="2 3" key="1">
    <citation type="journal article" date="2019" name="Int. J. Syst. Evol. Microbiol.">
        <title>The Global Catalogue of Microorganisms (GCM) 10K type strain sequencing project: providing services to taxonomists for standard genome sequencing and annotation.</title>
        <authorList>
            <consortium name="The Broad Institute Genomics Platform"/>
            <consortium name="The Broad Institute Genome Sequencing Center for Infectious Disease"/>
            <person name="Wu L."/>
            <person name="Ma J."/>
        </authorList>
    </citation>
    <scope>NUCLEOTIDE SEQUENCE [LARGE SCALE GENOMIC DNA]</scope>
    <source>
        <strain evidence="2 3">CGMCC 1.12237</strain>
    </source>
</reference>
<dbReference type="Pfam" id="PF01927">
    <property type="entry name" value="Mut7-C"/>
    <property type="match status" value="1"/>
</dbReference>
<dbReference type="AlphaFoldDB" id="A0ABD5RAR8"/>
<evidence type="ECO:0000259" key="1">
    <source>
        <dbReference type="Pfam" id="PF01927"/>
    </source>
</evidence>
<name>A0ABD5RAR8_9EURY</name>
<dbReference type="RefSeq" id="WP_227231547.1">
    <property type="nucleotide sequence ID" value="NZ_JAJCVJ010000004.1"/>
</dbReference>
<gene>
    <name evidence="2" type="ORF">ACFPJ5_08860</name>
</gene>
<evidence type="ECO:0000313" key="2">
    <source>
        <dbReference type="EMBL" id="MFC5367050.1"/>
    </source>
</evidence>
<comment type="caution">
    <text evidence="2">The sequence shown here is derived from an EMBL/GenBank/DDBJ whole genome shotgun (WGS) entry which is preliminary data.</text>
</comment>
<evidence type="ECO:0000313" key="3">
    <source>
        <dbReference type="Proteomes" id="UP001596201"/>
    </source>
</evidence>
<dbReference type="PANTHER" id="PTHR39081">
    <property type="entry name" value="MUT7-C DOMAIN-CONTAINING PROTEIN"/>
    <property type="match status" value="1"/>
</dbReference>
<organism evidence="2 3">
    <name type="scientific">Salinirubrum litoreum</name>
    <dbReference type="NCBI Taxonomy" id="1126234"/>
    <lineage>
        <taxon>Archaea</taxon>
        <taxon>Methanobacteriati</taxon>
        <taxon>Methanobacteriota</taxon>
        <taxon>Stenosarchaea group</taxon>
        <taxon>Halobacteria</taxon>
        <taxon>Halobacteriales</taxon>
        <taxon>Haloferacaceae</taxon>
        <taxon>Salinirubrum</taxon>
    </lineage>
</organism>
<dbReference type="EMBL" id="JBHSKX010000001">
    <property type="protein sequence ID" value="MFC5367050.1"/>
    <property type="molecule type" value="Genomic_DNA"/>
</dbReference>